<keyword evidence="3" id="KW-1185">Reference proteome</keyword>
<dbReference type="PANTHER" id="PTHR43349:SF30">
    <property type="entry name" value="NMRA-LIKE DOMAIN-CONTAINING PROTEIN"/>
    <property type="match status" value="1"/>
</dbReference>
<dbReference type="AlphaFoldDB" id="A0A5J9UCP7"/>
<sequence>MRRIRVQVAIKTVEDPRTLNMRPQENLCSLDRLVALWENKLGKTLEKSYVCEEEIVKKIQESPSPLNFQLGVVHWTLLSKEPKLREKPTGASAGEEVEATELYPDMKYITVEEYLDSLL</sequence>
<evidence type="ECO:0000259" key="1">
    <source>
        <dbReference type="Pfam" id="PF05368"/>
    </source>
</evidence>
<dbReference type="PANTHER" id="PTHR43349">
    <property type="entry name" value="PINORESINOL REDUCTASE-RELATED"/>
    <property type="match status" value="1"/>
</dbReference>
<dbReference type="Gene3D" id="3.90.25.10">
    <property type="entry name" value="UDP-galactose 4-epimerase, domain 1"/>
    <property type="match status" value="1"/>
</dbReference>
<dbReference type="EMBL" id="RWGY01000026">
    <property type="protein sequence ID" value="TVU20940.1"/>
    <property type="molecule type" value="Genomic_DNA"/>
</dbReference>
<organism evidence="2 3">
    <name type="scientific">Eragrostis curvula</name>
    <name type="common">weeping love grass</name>
    <dbReference type="NCBI Taxonomy" id="38414"/>
    <lineage>
        <taxon>Eukaryota</taxon>
        <taxon>Viridiplantae</taxon>
        <taxon>Streptophyta</taxon>
        <taxon>Embryophyta</taxon>
        <taxon>Tracheophyta</taxon>
        <taxon>Spermatophyta</taxon>
        <taxon>Magnoliopsida</taxon>
        <taxon>Liliopsida</taxon>
        <taxon>Poales</taxon>
        <taxon>Poaceae</taxon>
        <taxon>PACMAD clade</taxon>
        <taxon>Chloridoideae</taxon>
        <taxon>Eragrostideae</taxon>
        <taxon>Eragrostidinae</taxon>
        <taxon>Eragrostis</taxon>
    </lineage>
</organism>
<feature type="domain" description="NmrA-like" evidence="1">
    <location>
        <begin position="8"/>
        <end position="115"/>
    </location>
</feature>
<evidence type="ECO:0000313" key="3">
    <source>
        <dbReference type="Proteomes" id="UP000324897"/>
    </source>
</evidence>
<protein>
    <recommendedName>
        <fullName evidence="1">NmrA-like domain-containing protein</fullName>
    </recommendedName>
</protein>
<name>A0A5J9UCP7_9POAL</name>
<dbReference type="Pfam" id="PF05368">
    <property type="entry name" value="NmrA"/>
    <property type="match status" value="1"/>
</dbReference>
<dbReference type="OrthoDB" id="419598at2759"/>
<dbReference type="Proteomes" id="UP000324897">
    <property type="component" value="Unassembled WGS sequence"/>
</dbReference>
<accession>A0A5J9UCP7</accession>
<reference evidence="2 3" key="1">
    <citation type="journal article" date="2019" name="Sci. Rep.">
        <title>A high-quality genome of Eragrostis curvula grass provides insights into Poaceae evolution and supports new strategies to enhance forage quality.</title>
        <authorList>
            <person name="Carballo J."/>
            <person name="Santos B.A.C.M."/>
            <person name="Zappacosta D."/>
            <person name="Garbus I."/>
            <person name="Selva J.P."/>
            <person name="Gallo C.A."/>
            <person name="Diaz A."/>
            <person name="Albertini E."/>
            <person name="Caccamo M."/>
            <person name="Echenique V."/>
        </authorList>
    </citation>
    <scope>NUCLEOTIDE SEQUENCE [LARGE SCALE GENOMIC DNA]</scope>
    <source>
        <strain evidence="3">cv. Victoria</strain>
        <tissue evidence="2">Leaf</tissue>
    </source>
</reference>
<comment type="caution">
    <text evidence="2">The sequence shown here is derived from an EMBL/GenBank/DDBJ whole genome shotgun (WGS) entry which is preliminary data.</text>
</comment>
<proteinExistence type="predicted"/>
<dbReference type="InterPro" id="IPR008030">
    <property type="entry name" value="NmrA-like"/>
</dbReference>
<feature type="non-terminal residue" evidence="2">
    <location>
        <position position="1"/>
    </location>
</feature>
<evidence type="ECO:0000313" key="2">
    <source>
        <dbReference type="EMBL" id="TVU20940.1"/>
    </source>
</evidence>
<dbReference type="Gramene" id="TVU20940">
    <property type="protein sequence ID" value="TVU20940"/>
    <property type="gene ID" value="EJB05_30546"/>
</dbReference>
<gene>
    <name evidence="2" type="ORF">EJB05_30546</name>
</gene>
<dbReference type="InterPro" id="IPR050608">
    <property type="entry name" value="NmrA-type/Isoflavone_red_sf"/>
</dbReference>